<accession>A0A813FQT7</accession>
<feature type="region of interest" description="Disordered" evidence="1">
    <location>
        <begin position="323"/>
        <end position="346"/>
    </location>
</feature>
<feature type="region of interest" description="Disordered" evidence="1">
    <location>
        <begin position="434"/>
        <end position="486"/>
    </location>
</feature>
<evidence type="ECO:0000313" key="3">
    <source>
        <dbReference type="Proteomes" id="UP000654075"/>
    </source>
</evidence>
<comment type="caution">
    <text evidence="2">The sequence shown here is derived from an EMBL/GenBank/DDBJ whole genome shotgun (WGS) entry which is preliminary data.</text>
</comment>
<evidence type="ECO:0000256" key="1">
    <source>
        <dbReference type="SAM" id="MobiDB-lite"/>
    </source>
</evidence>
<proteinExistence type="predicted"/>
<evidence type="ECO:0000313" key="2">
    <source>
        <dbReference type="EMBL" id="CAE8616139.1"/>
    </source>
</evidence>
<dbReference type="AlphaFoldDB" id="A0A813FQT7"/>
<feature type="region of interest" description="Disordered" evidence="1">
    <location>
        <begin position="383"/>
        <end position="419"/>
    </location>
</feature>
<name>A0A813FQT7_POLGL</name>
<feature type="compositionally biased region" description="Polar residues" evidence="1">
    <location>
        <begin position="274"/>
        <end position="286"/>
    </location>
</feature>
<feature type="compositionally biased region" description="Polar residues" evidence="1">
    <location>
        <begin position="226"/>
        <end position="241"/>
    </location>
</feature>
<dbReference type="Proteomes" id="UP000654075">
    <property type="component" value="Unassembled WGS sequence"/>
</dbReference>
<feature type="compositionally biased region" description="Basic and acidic residues" evidence="1">
    <location>
        <begin position="75"/>
        <end position="90"/>
    </location>
</feature>
<feature type="compositionally biased region" description="Basic and acidic residues" evidence="1">
    <location>
        <begin position="464"/>
        <end position="486"/>
    </location>
</feature>
<feature type="region of interest" description="Disordered" evidence="1">
    <location>
        <begin position="222"/>
        <end position="291"/>
    </location>
</feature>
<feature type="compositionally biased region" description="Polar residues" evidence="1">
    <location>
        <begin position="393"/>
        <end position="410"/>
    </location>
</feature>
<feature type="non-terminal residue" evidence="2">
    <location>
        <position position="486"/>
    </location>
</feature>
<reference evidence="2" key="1">
    <citation type="submission" date="2021-02" db="EMBL/GenBank/DDBJ databases">
        <authorList>
            <person name="Dougan E. K."/>
            <person name="Rhodes N."/>
            <person name="Thang M."/>
            <person name="Chan C."/>
        </authorList>
    </citation>
    <scope>NUCLEOTIDE SEQUENCE</scope>
</reference>
<organism evidence="2 3">
    <name type="scientific">Polarella glacialis</name>
    <name type="common">Dinoflagellate</name>
    <dbReference type="NCBI Taxonomy" id="89957"/>
    <lineage>
        <taxon>Eukaryota</taxon>
        <taxon>Sar</taxon>
        <taxon>Alveolata</taxon>
        <taxon>Dinophyceae</taxon>
        <taxon>Suessiales</taxon>
        <taxon>Suessiaceae</taxon>
        <taxon>Polarella</taxon>
    </lineage>
</organism>
<keyword evidence="3" id="KW-1185">Reference proteome</keyword>
<sequence>VGISTFYERLVPWSLSFGARLCTWLQSLMGDGTVSSPNASKLLQTLISSFVERPASQETGSSELLGSAGGDTEEEARRSASKEMQRRTLEDAAAGIEIDPDEAEAGGPDPELATLTPSAFARAAEQTAEQTFQKESLECYTAGGAMWIAVKPIMRSEETVAREQERIETFQRAGERPMWSPQNDPKERSESWNLRHKLLFSNDGQSINYRSYFDRWRESKELLPQSPGSSNQVGSLKTTWRLNPEASSLEERRTERLTISSYTPTGVSFRDLSASPSGDSQPSTSELSKDRVIARRAAREGREKHWGSSPTPFWELPAPVRSPAAGSVPKAAAVGSHSATSKAPEADLRPGVEEWDSHHHVTWSNSQNADGDSLNPACCRSYFDRPREPAPGSRSTQKELPTLVSDSTQAEGDGHRKSVGRPVVRVMCTWRLGDGESFVPENGEPSPRPPPLQLRTGTGGNMKQRGDILGPRHEASKEFNHKAAAS</sequence>
<feature type="region of interest" description="Disordered" evidence="1">
    <location>
        <begin position="55"/>
        <end position="114"/>
    </location>
</feature>
<dbReference type="EMBL" id="CAJNNV010025798">
    <property type="protein sequence ID" value="CAE8616139.1"/>
    <property type="molecule type" value="Genomic_DNA"/>
</dbReference>
<feature type="compositionally biased region" description="Polar residues" evidence="1">
    <location>
        <begin position="257"/>
        <end position="266"/>
    </location>
</feature>
<dbReference type="OrthoDB" id="407601at2759"/>
<protein>
    <submittedName>
        <fullName evidence="2">Uncharacterized protein</fullName>
    </submittedName>
</protein>
<gene>
    <name evidence="2" type="ORF">PGLA1383_LOCUS33843</name>
</gene>